<dbReference type="InterPro" id="IPR009057">
    <property type="entry name" value="Homeodomain-like_sf"/>
</dbReference>
<keyword evidence="1" id="KW-0805">Transcription regulation</keyword>
<dbReference type="OrthoDB" id="71867at2"/>
<evidence type="ECO:0000259" key="4">
    <source>
        <dbReference type="Pfam" id="PF00440"/>
    </source>
</evidence>
<proteinExistence type="predicted"/>
<reference evidence="6 7" key="1">
    <citation type="submission" date="2017-11" db="EMBL/GenBank/DDBJ databases">
        <title>Draft genome of actinobacteria isolated from guarana (Paullinia cupana (Mart.) Ducke.</title>
        <authorList>
            <person name="Siqueira K.A."/>
            <person name="Liotti R.G."/>
            <person name="Mendes T.A.O."/>
            <person name="Soares M.A."/>
        </authorList>
    </citation>
    <scope>NUCLEOTIDE SEQUENCE [LARGE SCALE GENOMIC DNA]</scope>
    <source>
        <strain evidence="6 7">193</strain>
    </source>
</reference>
<protein>
    <submittedName>
        <fullName evidence="6">TetR family transcriptional regulator</fullName>
    </submittedName>
</protein>
<keyword evidence="7" id="KW-1185">Reference proteome</keyword>
<dbReference type="Gene3D" id="1.10.10.60">
    <property type="entry name" value="Homeodomain-like"/>
    <property type="match status" value="1"/>
</dbReference>
<name>A0A3M0HXY8_9ACTN</name>
<feature type="domain" description="HTH tetR-type" evidence="4">
    <location>
        <begin position="12"/>
        <end position="56"/>
    </location>
</feature>
<evidence type="ECO:0000313" key="6">
    <source>
        <dbReference type="EMBL" id="RMB81465.1"/>
    </source>
</evidence>
<dbReference type="SUPFAM" id="SSF46689">
    <property type="entry name" value="Homeodomain-like"/>
    <property type="match status" value="1"/>
</dbReference>
<feature type="domain" description="HTH-type transcriptional regulator MT1864/Rv1816-like C-terminal" evidence="5">
    <location>
        <begin position="82"/>
        <end position="178"/>
    </location>
</feature>
<evidence type="ECO:0000256" key="1">
    <source>
        <dbReference type="ARBA" id="ARBA00023015"/>
    </source>
</evidence>
<dbReference type="EMBL" id="PENI01000030">
    <property type="protein sequence ID" value="RMB81465.1"/>
    <property type="molecule type" value="Genomic_DNA"/>
</dbReference>
<accession>A0A3M0HXY8</accession>
<dbReference type="Gene3D" id="1.10.357.10">
    <property type="entry name" value="Tetracycline Repressor, domain 2"/>
    <property type="match status" value="1"/>
</dbReference>
<evidence type="ECO:0000256" key="3">
    <source>
        <dbReference type="ARBA" id="ARBA00023163"/>
    </source>
</evidence>
<dbReference type="SUPFAM" id="SSF48498">
    <property type="entry name" value="Tetracyclin repressor-like, C-terminal domain"/>
    <property type="match status" value="1"/>
</dbReference>
<organism evidence="6 7">
    <name type="scientific">Streptomyces shenzhenensis</name>
    <dbReference type="NCBI Taxonomy" id="943815"/>
    <lineage>
        <taxon>Bacteria</taxon>
        <taxon>Bacillati</taxon>
        <taxon>Actinomycetota</taxon>
        <taxon>Actinomycetes</taxon>
        <taxon>Kitasatosporales</taxon>
        <taxon>Streptomycetaceae</taxon>
        <taxon>Streptomyces</taxon>
    </lineage>
</organism>
<evidence type="ECO:0000313" key="7">
    <source>
        <dbReference type="Proteomes" id="UP000270471"/>
    </source>
</evidence>
<dbReference type="AlphaFoldDB" id="A0A3M0HXY8"/>
<dbReference type="Pfam" id="PF00440">
    <property type="entry name" value="TetR_N"/>
    <property type="match status" value="1"/>
</dbReference>
<dbReference type="Proteomes" id="UP000270471">
    <property type="component" value="Unassembled WGS sequence"/>
</dbReference>
<evidence type="ECO:0000259" key="5">
    <source>
        <dbReference type="Pfam" id="PF13305"/>
    </source>
</evidence>
<evidence type="ECO:0000256" key="2">
    <source>
        <dbReference type="ARBA" id="ARBA00023125"/>
    </source>
</evidence>
<keyword evidence="2" id="KW-0238">DNA-binding</keyword>
<keyword evidence="3" id="KW-0804">Transcription</keyword>
<dbReference type="Pfam" id="PF13305">
    <property type="entry name" value="TetR_C_33"/>
    <property type="match status" value="1"/>
</dbReference>
<dbReference type="InterPro" id="IPR025996">
    <property type="entry name" value="MT1864/Rv1816-like_C"/>
</dbReference>
<dbReference type="InterPro" id="IPR036271">
    <property type="entry name" value="Tet_transcr_reg_TetR-rel_C_sf"/>
</dbReference>
<comment type="caution">
    <text evidence="6">The sequence shown here is derived from an EMBL/GenBank/DDBJ whole genome shotgun (WGS) entry which is preliminary data.</text>
</comment>
<dbReference type="InterPro" id="IPR001647">
    <property type="entry name" value="HTH_TetR"/>
</dbReference>
<dbReference type="GO" id="GO:0003677">
    <property type="term" value="F:DNA binding"/>
    <property type="evidence" value="ECO:0007669"/>
    <property type="project" value="UniProtKB-KW"/>
</dbReference>
<gene>
    <name evidence="6" type="ORF">CTZ28_34205</name>
</gene>
<sequence>MPRAGLDPASVTEAAATLVDEIGFAQLSMGLVAERLGVRTPSLYKHVTSQADLAHRIAVLAATELGDAIRDATQGRVGGDALAAAAQAMRTYVREHPGRYAALNSARPDGPDDPFVPASARALDSLSAVLRGYHLDPAQEIHALRMLRSTLHGFATLEVTGGFQHDTDVDDSFIWMITFIDRGLRAATATPGPAAPTR</sequence>
<dbReference type="RefSeq" id="WP_121893659.1">
    <property type="nucleotide sequence ID" value="NZ_PENI01000030.1"/>
</dbReference>